<dbReference type="InterPro" id="IPR003439">
    <property type="entry name" value="ABC_transporter-like_ATP-bd"/>
</dbReference>
<evidence type="ECO:0000256" key="7">
    <source>
        <dbReference type="SAM" id="Phobius"/>
    </source>
</evidence>
<dbReference type="EMBL" id="JAQNDL010000002">
    <property type="protein sequence ID" value="MDC0720259.1"/>
    <property type="molecule type" value="Genomic_DNA"/>
</dbReference>
<feature type="transmembrane region" description="Helical" evidence="7">
    <location>
        <begin position="143"/>
        <end position="165"/>
    </location>
</feature>
<feature type="transmembrane region" description="Helical" evidence="7">
    <location>
        <begin position="70"/>
        <end position="87"/>
    </location>
</feature>
<dbReference type="InterPro" id="IPR027417">
    <property type="entry name" value="P-loop_NTPase"/>
</dbReference>
<dbReference type="GO" id="GO:0005524">
    <property type="term" value="F:ATP binding"/>
    <property type="evidence" value="ECO:0007669"/>
    <property type="project" value="UniProtKB-KW"/>
</dbReference>
<organism evidence="10 11">
    <name type="scientific">Nannocystis bainbridge</name>
    <dbReference type="NCBI Taxonomy" id="2995303"/>
    <lineage>
        <taxon>Bacteria</taxon>
        <taxon>Pseudomonadati</taxon>
        <taxon>Myxococcota</taxon>
        <taxon>Polyangia</taxon>
        <taxon>Nannocystales</taxon>
        <taxon>Nannocystaceae</taxon>
        <taxon>Nannocystis</taxon>
    </lineage>
</organism>
<dbReference type="PROSITE" id="PS00211">
    <property type="entry name" value="ABC_TRANSPORTER_1"/>
    <property type="match status" value="1"/>
</dbReference>
<feature type="transmembrane region" description="Helical" evidence="7">
    <location>
        <begin position="34"/>
        <end position="55"/>
    </location>
</feature>
<evidence type="ECO:0000313" key="11">
    <source>
        <dbReference type="Proteomes" id="UP001221686"/>
    </source>
</evidence>
<dbReference type="InterPro" id="IPR017871">
    <property type="entry name" value="ABC_transporter-like_CS"/>
</dbReference>
<dbReference type="Gene3D" id="1.20.1560.10">
    <property type="entry name" value="ABC transporter type 1, transmembrane domain"/>
    <property type="match status" value="1"/>
</dbReference>
<keyword evidence="3" id="KW-0547">Nucleotide-binding</keyword>
<keyword evidence="6 7" id="KW-0472">Membrane</keyword>
<proteinExistence type="predicted"/>
<protein>
    <submittedName>
        <fullName evidence="10">ABC transporter ATP-binding protein</fullName>
    </submittedName>
</protein>
<dbReference type="InterPro" id="IPR039421">
    <property type="entry name" value="Type_1_exporter"/>
</dbReference>
<dbReference type="CDD" id="cd03228">
    <property type="entry name" value="ABCC_MRP_Like"/>
    <property type="match status" value="1"/>
</dbReference>
<evidence type="ECO:0000256" key="2">
    <source>
        <dbReference type="ARBA" id="ARBA00022692"/>
    </source>
</evidence>
<dbReference type="InterPro" id="IPR011527">
    <property type="entry name" value="ABC1_TM_dom"/>
</dbReference>
<dbReference type="Proteomes" id="UP001221686">
    <property type="component" value="Unassembled WGS sequence"/>
</dbReference>
<dbReference type="SMART" id="SM00382">
    <property type="entry name" value="AAA"/>
    <property type="match status" value="1"/>
</dbReference>
<evidence type="ECO:0000313" key="10">
    <source>
        <dbReference type="EMBL" id="MDC0720259.1"/>
    </source>
</evidence>
<keyword evidence="4 10" id="KW-0067">ATP-binding</keyword>
<feature type="transmembrane region" description="Helical" evidence="7">
    <location>
        <begin position="171"/>
        <end position="191"/>
    </location>
</feature>
<keyword evidence="11" id="KW-1185">Reference proteome</keyword>
<evidence type="ECO:0000259" key="9">
    <source>
        <dbReference type="PROSITE" id="PS50929"/>
    </source>
</evidence>
<dbReference type="PROSITE" id="PS50893">
    <property type="entry name" value="ABC_TRANSPORTER_2"/>
    <property type="match status" value="1"/>
</dbReference>
<dbReference type="PROSITE" id="PS50929">
    <property type="entry name" value="ABC_TM1F"/>
    <property type="match status" value="1"/>
</dbReference>
<evidence type="ECO:0000256" key="4">
    <source>
        <dbReference type="ARBA" id="ARBA00022840"/>
    </source>
</evidence>
<dbReference type="PANTHER" id="PTHR24221">
    <property type="entry name" value="ATP-BINDING CASSETTE SUB-FAMILY B"/>
    <property type="match status" value="1"/>
</dbReference>
<dbReference type="SUPFAM" id="SSF52540">
    <property type="entry name" value="P-loop containing nucleoside triphosphate hydrolases"/>
    <property type="match status" value="1"/>
</dbReference>
<evidence type="ECO:0000256" key="3">
    <source>
        <dbReference type="ARBA" id="ARBA00022741"/>
    </source>
</evidence>
<dbReference type="Gene3D" id="3.40.50.300">
    <property type="entry name" value="P-loop containing nucleotide triphosphate hydrolases"/>
    <property type="match status" value="1"/>
</dbReference>
<dbReference type="PANTHER" id="PTHR24221:SF646">
    <property type="entry name" value="HAEMOLYSIN SECRETION ATP-BINDING PROTEIN"/>
    <property type="match status" value="1"/>
</dbReference>
<feature type="domain" description="ABC transporter" evidence="8">
    <location>
        <begin position="353"/>
        <end position="594"/>
    </location>
</feature>
<reference evidence="10 11" key="1">
    <citation type="submission" date="2022-11" db="EMBL/GenBank/DDBJ databases">
        <title>Minimal conservation of predation-associated metabolite biosynthetic gene clusters underscores biosynthetic potential of Myxococcota including descriptions for ten novel species: Archangium lansinium sp. nov., Myxococcus landrumus sp. nov., Nannocystis bai.</title>
        <authorList>
            <person name="Ahearne A."/>
            <person name="Stevens C."/>
            <person name="Dowd S."/>
        </authorList>
    </citation>
    <scope>NUCLEOTIDE SEQUENCE [LARGE SCALE GENOMIC DNA]</scope>
    <source>
        <strain evidence="10 11">BB15-2</strain>
    </source>
</reference>
<dbReference type="InterPro" id="IPR036640">
    <property type="entry name" value="ABC1_TM_sf"/>
</dbReference>
<evidence type="ECO:0000256" key="6">
    <source>
        <dbReference type="ARBA" id="ARBA00023136"/>
    </source>
</evidence>
<keyword evidence="5 7" id="KW-1133">Transmembrane helix</keyword>
<keyword evidence="2 7" id="KW-0812">Transmembrane</keyword>
<dbReference type="SUPFAM" id="SSF90123">
    <property type="entry name" value="ABC transporter transmembrane region"/>
    <property type="match status" value="1"/>
</dbReference>
<evidence type="ECO:0000259" key="8">
    <source>
        <dbReference type="PROSITE" id="PS50893"/>
    </source>
</evidence>
<evidence type="ECO:0000256" key="5">
    <source>
        <dbReference type="ARBA" id="ARBA00022989"/>
    </source>
</evidence>
<feature type="domain" description="ABC transmembrane type-1" evidence="9">
    <location>
        <begin position="35"/>
        <end position="318"/>
    </location>
</feature>
<gene>
    <name evidence="10" type="ORF">POL25_25390</name>
</gene>
<name>A0ABT5E321_9BACT</name>
<dbReference type="RefSeq" id="WP_272088749.1">
    <property type="nucleotide sequence ID" value="NZ_JAQNDL010000002.1"/>
</dbReference>
<accession>A0ABT5E321</accession>
<evidence type="ECO:0000256" key="1">
    <source>
        <dbReference type="ARBA" id="ARBA00004651"/>
    </source>
</evidence>
<dbReference type="Pfam" id="PF00005">
    <property type="entry name" value="ABC_tran"/>
    <property type="match status" value="1"/>
</dbReference>
<sequence length="602" mass="64908">MTTAGEPSTDGLRVRLARGARAVRMAWRSAPTIAALWIAALTIAALVPIAVAWIGKALVDAIVAGATDRALAWLVGEMLLIVGLGLVQRAAGTLRGLLGARLGLAVNLEILHKTQHLELRHFQDPDFYDQLTRARREASHRPLAVAAELLGLAGALVTLLGFVALLLSYSVIAVGMLLVAAVPAALAELRFSRATFELRNRRASDARMLGYLEHVLASDEHAKEVMTLDLGPLLLERWRRLGEGLWHEERGLAIARLRSVALLSQLGTLSFYGCYGAVVVQAARGQLGLGELTMYAFVFRQGQAAFQTILLGLGALYEHDLYMSNLLRFLAIPVAPTQPPRLPAAPARGERGIRFEGVGFRYPDQDGFALRNIDLSIGPGETVALVGPNGAGKSTFIKLLAGLYEPTEGRILLDGRDLRDIPRPELRRRLAVVFQDYNQYQLSARENVGFGDPAHVGDDARITAALAAGGAADVVAALPVGLDAQLGRWFAGGVELSGGQWQRIALARAFMRRDADVMILDEPTAALDVDAEAEVFTRVRELAAGRIVCLISHRFANVRVADRIVVLAASGVVEQGDHSRLLAADGVYAAMFRKQARGYACD</sequence>
<comment type="caution">
    <text evidence="10">The sequence shown here is derived from an EMBL/GenBank/DDBJ whole genome shotgun (WGS) entry which is preliminary data.</text>
</comment>
<comment type="subcellular location">
    <subcellularLocation>
        <location evidence="1">Cell membrane</location>
        <topology evidence="1">Multi-pass membrane protein</topology>
    </subcellularLocation>
</comment>
<dbReference type="InterPro" id="IPR003593">
    <property type="entry name" value="AAA+_ATPase"/>
</dbReference>